<dbReference type="Proteomes" id="UP001642540">
    <property type="component" value="Unassembled WGS sequence"/>
</dbReference>
<dbReference type="SMART" id="SM00256">
    <property type="entry name" value="FBOX"/>
    <property type="match status" value="2"/>
</dbReference>
<proteinExistence type="predicted"/>
<reference evidence="2 3" key="1">
    <citation type="submission" date="2024-08" db="EMBL/GenBank/DDBJ databases">
        <authorList>
            <person name="Cucini C."/>
            <person name="Frati F."/>
        </authorList>
    </citation>
    <scope>NUCLEOTIDE SEQUENCE [LARGE SCALE GENOMIC DNA]</scope>
</reference>
<sequence>MLAKPQRASDFLPMEMWGKIFDHLFKSSPWDLVSCSKVCREWSDLLESRHSAYLMAGVIYLIPKLLDPQEILKCRLVCHSWNIAINDFISSSEDHIDYTINFENSSASITKITSIMASTSVPSGGSINPFFGRKITVTNFIGNRRYNRGFQTAFKSLLARFGSEIWCFEFMQVHRRIARNPIRDDQPLLTYKLLRSYLEYLPNLKKLMVGGYILRDHNSDPRTMACVDRLLREEPFPKLENLTHLTMYHPNDLLAKGILLQYGNQIKELDFSLGGHSLAQFLEFMAPIQMDKLTDLWITPVEKEEDILALSMSSLKWPLKYLVLVYISDTVQLEMVLQVVSQFGDTLKELFITVGGDGDSDDDEDLEVTAMTPTQVYRNKDIKLNLPNLTYLNIEGKSLCFETIDFLLPCGALQGLRLGMMAPSPTPTTTLGERFRMGLGKYTFGCFGFRDENVIKFKGNKFACTSMYKSNIWEVLPELSYLRCSVSSFEGGNNGNGNPNNNPGLMVKQLKVYTRNGYESFKRK</sequence>
<dbReference type="Pfam" id="PF12937">
    <property type="entry name" value="F-box-like"/>
    <property type="match status" value="1"/>
</dbReference>
<comment type="caution">
    <text evidence="2">The sequence shown here is derived from an EMBL/GenBank/DDBJ whole genome shotgun (WGS) entry which is preliminary data.</text>
</comment>
<dbReference type="Pfam" id="PF00646">
    <property type="entry name" value="F-box"/>
    <property type="match status" value="1"/>
</dbReference>
<dbReference type="Gene3D" id="1.20.1280.50">
    <property type="match status" value="1"/>
</dbReference>
<accession>A0ABP1RZ01</accession>
<organism evidence="2 3">
    <name type="scientific">Orchesella dallaii</name>
    <dbReference type="NCBI Taxonomy" id="48710"/>
    <lineage>
        <taxon>Eukaryota</taxon>
        <taxon>Metazoa</taxon>
        <taxon>Ecdysozoa</taxon>
        <taxon>Arthropoda</taxon>
        <taxon>Hexapoda</taxon>
        <taxon>Collembola</taxon>
        <taxon>Entomobryomorpha</taxon>
        <taxon>Entomobryoidea</taxon>
        <taxon>Orchesellidae</taxon>
        <taxon>Orchesellinae</taxon>
        <taxon>Orchesella</taxon>
    </lineage>
</organism>
<evidence type="ECO:0000259" key="1">
    <source>
        <dbReference type="SMART" id="SM00256"/>
    </source>
</evidence>
<gene>
    <name evidence="2" type="ORF">ODALV1_LOCUS27805</name>
</gene>
<evidence type="ECO:0000313" key="3">
    <source>
        <dbReference type="Proteomes" id="UP001642540"/>
    </source>
</evidence>
<protein>
    <recommendedName>
        <fullName evidence="1">F-box domain-containing protein</fullName>
    </recommendedName>
</protein>
<dbReference type="SUPFAM" id="SSF81383">
    <property type="entry name" value="F-box domain"/>
    <property type="match status" value="2"/>
</dbReference>
<keyword evidence="3" id="KW-1185">Reference proteome</keyword>
<dbReference type="InterPro" id="IPR001810">
    <property type="entry name" value="F-box_dom"/>
</dbReference>
<feature type="domain" description="F-box" evidence="1">
    <location>
        <begin position="12"/>
        <end position="54"/>
    </location>
</feature>
<dbReference type="InterPro" id="IPR036047">
    <property type="entry name" value="F-box-like_dom_sf"/>
</dbReference>
<name>A0ABP1RZ01_9HEXA</name>
<dbReference type="SUPFAM" id="SSF52047">
    <property type="entry name" value="RNI-like"/>
    <property type="match status" value="1"/>
</dbReference>
<dbReference type="EMBL" id="CAXLJM020000125">
    <property type="protein sequence ID" value="CAL8139366.1"/>
    <property type="molecule type" value="Genomic_DNA"/>
</dbReference>
<feature type="domain" description="F-box" evidence="1">
    <location>
        <begin position="55"/>
        <end position="94"/>
    </location>
</feature>
<evidence type="ECO:0000313" key="2">
    <source>
        <dbReference type="EMBL" id="CAL8139366.1"/>
    </source>
</evidence>